<accession>A0A7W5DZI1</accession>
<dbReference type="InterPro" id="IPR016181">
    <property type="entry name" value="Acyl_CoA_acyltransferase"/>
</dbReference>
<dbReference type="InterPro" id="IPR038740">
    <property type="entry name" value="BioF2-like_GNAT_dom"/>
</dbReference>
<dbReference type="GO" id="GO:0016740">
    <property type="term" value="F:transferase activity"/>
    <property type="evidence" value="ECO:0007669"/>
    <property type="project" value="UniProtKB-KW"/>
</dbReference>
<comment type="caution">
    <text evidence="3">The sequence shown here is derived from an EMBL/GenBank/DDBJ whole genome shotgun (WGS) entry which is preliminary data.</text>
</comment>
<protein>
    <submittedName>
        <fullName evidence="3">CelD/BcsL family acetyltransferase involved in cellulose biosynthesis</fullName>
    </submittedName>
</protein>
<dbReference type="SUPFAM" id="SSF55729">
    <property type="entry name" value="Acyl-CoA N-acyltransferases (Nat)"/>
    <property type="match status" value="1"/>
</dbReference>
<evidence type="ECO:0000313" key="4">
    <source>
        <dbReference type="Proteomes" id="UP000536179"/>
    </source>
</evidence>
<dbReference type="EMBL" id="JACHXU010000008">
    <property type="protein sequence ID" value="MBB3206953.1"/>
    <property type="molecule type" value="Genomic_DNA"/>
</dbReference>
<keyword evidence="3" id="KW-0808">Transferase</keyword>
<evidence type="ECO:0000259" key="2">
    <source>
        <dbReference type="Pfam" id="PF13480"/>
    </source>
</evidence>
<dbReference type="Pfam" id="PF13480">
    <property type="entry name" value="Acetyltransf_6"/>
    <property type="match status" value="1"/>
</dbReference>
<gene>
    <name evidence="3" type="ORF">FHS27_002767</name>
</gene>
<dbReference type="RefSeq" id="WP_184305359.1">
    <property type="nucleotide sequence ID" value="NZ_JACHXU010000008.1"/>
</dbReference>
<reference evidence="3 4" key="1">
    <citation type="submission" date="2020-08" db="EMBL/GenBank/DDBJ databases">
        <title>Genomic Encyclopedia of Type Strains, Phase III (KMG-III): the genomes of soil and plant-associated and newly described type strains.</title>
        <authorList>
            <person name="Whitman W."/>
        </authorList>
    </citation>
    <scope>NUCLEOTIDE SEQUENCE [LARGE SCALE GENOMIC DNA]</scope>
    <source>
        <strain evidence="3 4">CECT 8075</strain>
    </source>
</reference>
<feature type="compositionally biased region" description="Pro residues" evidence="1">
    <location>
        <begin position="1"/>
        <end position="10"/>
    </location>
</feature>
<feature type="region of interest" description="Disordered" evidence="1">
    <location>
        <begin position="1"/>
        <end position="43"/>
    </location>
</feature>
<keyword evidence="4" id="KW-1185">Reference proteome</keyword>
<evidence type="ECO:0000256" key="1">
    <source>
        <dbReference type="SAM" id="MobiDB-lite"/>
    </source>
</evidence>
<evidence type="ECO:0000313" key="3">
    <source>
        <dbReference type="EMBL" id="MBB3206953.1"/>
    </source>
</evidence>
<dbReference type="Gene3D" id="3.40.630.30">
    <property type="match status" value="1"/>
</dbReference>
<dbReference type="AlphaFoldDB" id="A0A7W5DZI1"/>
<dbReference type="Proteomes" id="UP000536179">
    <property type="component" value="Unassembled WGS sequence"/>
</dbReference>
<proteinExistence type="predicted"/>
<organism evidence="3 4">
    <name type="scientific">Aporhodopirellula rubra</name>
    <dbReference type="NCBI Taxonomy" id="980271"/>
    <lineage>
        <taxon>Bacteria</taxon>
        <taxon>Pseudomonadati</taxon>
        <taxon>Planctomycetota</taxon>
        <taxon>Planctomycetia</taxon>
        <taxon>Pirellulales</taxon>
        <taxon>Pirellulaceae</taxon>
        <taxon>Aporhodopirellula</taxon>
    </lineage>
</organism>
<feature type="domain" description="BioF2-like acetyltransferase" evidence="2">
    <location>
        <begin position="217"/>
        <end position="363"/>
    </location>
</feature>
<name>A0A7W5DZI1_9BACT</name>
<sequence>MLPDVFPEPLPDAGKIPASPGDQAGGGHPLRGDKRLIDNPNGQAPFQVDDVNEPTISVLRFDQLSPELLAKWESLRGQNCQWNQPFFASRFSAAVHRARGDVLVAVIKRSTPDGLDEAIGFLPFHRIGRVGVPAGRFLNDAQNVIGLPAEHVKWPALLKACDVLAFDLHAIIHPAERWTTEYRLNSVGAYQADFAGDSEGYLRQLVKDHRTISKQGQKTRKLSREVGDIRLEVDCRSPEVLAQTIAWKRAQYQRTHILDLFLPDWTRRMIEVLHGSSNSASSERLDHDPLRGLLSVLWAGDRVVAAHYGMIEQGRLHYWFPTYDPTYSRYSPGTALFTELVRESTRYGIDCIDMGYGEQPYKQKQTATTTQVAYGTITHSTWHRLTHSANNAFSRYVKQMPMKGTIKKAWRAIHPTAGIKKLG</sequence>